<evidence type="ECO:0000313" key="1">
    <source>
        <dbReference type="EMBL" id="OJA20717.1"/>
    </source>
</evidence>
<sequence>MPGRSRRARHRARAENLIRESIKFKEKRALRRKRLRDNLRDERARQGIRKP</sequence>
<reference evidence="1 2" key="1">
    <citation type="submission" date="2016-03" db="EMBL/GenBank/DDBJ databases">
        <title>Comparative genomics of the ectomycorrhizal sister species Rhizopogon vinicolor and Rhizopogon vesiculosus (Basidiomycota: Boletales) reveals a divergence of the mating type B locus.</title>
        <authorList>
            <person name="Mujic A.B."/>
            <person name="Kuo A."/>
            <person name="Tritt A."/>
            <person name="Lipzen A."/>
            <person name="Chen C."/>
            <person name="Johnson J."/>
            <person name="Sharma A."/>
            <person name="Barry K."/>
            <person name="Grigoriev I.V."/>
            <person name="Spatafora J.W."/>
        </authorList>
    </citation>
    <scope>NUCLEOTIDE SEQUENCE [LARGE SCALE GENOMIC DNA]</scope>
    <source>
        <strain evidence="1 2">AM-OR11-056</strain>
    </source>
</reference>
<feature type="non-terminal residue" evidence="1">
    <location>
        <position position="51"/>
    </location>
</feature>
<dbReference type="EMBL" id="LVVM01000434">
    <property type="protein sequence ID" value="OJA20717.1"/>
    <property type="molecule type" value="Genomic_DNA"/>
</dbReference>
<accession>A0A1J8QIG1</accession>
<keyword evidence="2" id="KW-1185">Reference proteome</keyword>
<gene>
    <name evidence="1" type="ORF">AZE42_08197</name>
</gene>
<dbReference type="AlphaFoldDB" id="A0A1J8QIG1"/>
<organism evidence="1 2">
    <name type="scientific">Rhizopogon vesiculosus</name>
    <dbReference type="NCBI Taxonomy" id="180088"/>
    <lineage>
        <taxon>Eukaryota</taxon>
        <taxon>Fungi</taxon>
        <taxon>Dikarya</taxon>
        <taxon>Basidiomycota</taxon>
        <taxon>Agaricomycotina</taxon>
        <taxon>Agaricomycetes</taxon>
        <taxon>Agaricomycetidae</taxon>
        <taxon>Boletales</taxon>
        <taxon>Suillineae</taxon>
        <taxon>Rhizopogonaceae</taxon>
        <taxon>Rhizopogon</taxon>
    </lineage>
</organism>
<comment type="caution">
    <text evidence="1">The sequence shown here is derived from an EMBL/GenBank/DDBJ whole genome shotgun (WGS) entry which is preliminary data.</text>
</comment>
<dbReference type="Proteomes" id="UP000183567">
    <property type="component" value="Unassembled WGS sequence"/>
</dbReference>
<name>A0A1J8QIG1_9AGAM</name>
<evidence type="ECO:0000313" key="2">
    <source>
        <dbReference type="Proteomes" id="UP000183567"/>
    </source>
</evidence>
<proteinExistence type="predicted"/>
<protein>
    <submittedName>
        <fullName evidence="1">Uncharacterized protein</fullName>
    </submittedName>
</protein>